<protein>
    <recommendedName>
        <fullName evidence="3">Electron transfer flavoprotein subunit beta</fullName>
    </recommendedName>
</protein>
<evidence type="ECO:0000256" key="1">
    <source>
        <dbReference type="ARBA" id="ARBA00007557"/>
    </source>
</evidence>
<sequence length="258" mass="26561">MNVVVCAKQIPDPANPGQLSPDTHTLVREGKLILDDSDAYGVEVGLQLAEAAGGEVTLVSMAPHGETSGLRTALAMGAARAILVSDEALAGSDALSTAKVLAAAVRRAEPDLVIAATESTDGYTGTLPVQLAELLGLPSVSFAKRLELAGGVVHADRQTETGYDEVEVALPALVTVTAGVVEPRYPSFKGIMAAKNKPIEQLTLADLGIDPASVGAAGARQEVVSVVAAEARQAGEIVIDEGDAHERIVAFLEQLKVI</sequence>
<dbReference type="PANTHER" id="PTHR21294:SF8">
    <property type="entry name" value="ELECTRON TRANSFER FLAVOPROTEIN SUBUNIT BETA"/>
    <property type="match status" value="1"/>
</dbReference>
<comment type="caution">
    <text evidence="8">The sequence shown here is derived from an EMBL/GenBank/DDBJ whole genome shotgun (WGS) entry which is preliminary data.</text>
</comment>
<evidence type="ECO:0000256" key="4">
    <source>
        <dbReference type="ARBA" id="ARBA00022448"/>
    </source>
</evidence>
<dbReference type="PANTHER" id="PTHR21294">
    <property type="entry name" value="ELECTRON TRANSFER FLAVOPROTEIN BETA-SUBUNIT"/>
    <property type="match status" value="1"/>
</dbReference>
<proteinExistence type="inferred from homology"/>
<keyword evidence="5" id="KW-0249">Electron transport</keyword>
<dbReference type="PIRSF" id="PIRSF000090">
    <property type="entry name" value="Beta-ETF"/>
    <property type="match status" value="1"/>
</dbReference>
<reference evidence="8 9" key="1">
    <citation type="submission" date="2019-11" db="EMBL/GenBank/DDBJ databases">
        <title>Acidiferrimicrobium australis gen. nov., sp. nov., an acidophilic and obligately heterotrophic, member of the Actinobacteria that catalyses dissimilatory oxido- reduction of iron isolated from metal-rich acidic water in Chile.</title>
        <authorList>
            <person name="Gonzalez D."/>
            <person name="Huber K."/>
            <person name="Hedrich S."/>
            <person name="Rojas-Villalobos C."/>
            <person name="Quatrini R."/>
            <person name="Dinamarca M.A."/>
            <person name="Schwarz A."/>
            <person name="Canales C."/>
            <person name="Nancucheo I."/>
        </authorList>
    </citation>
    <scope>NUCLEOTIDE SEQUENCE [LARGE SCALE GENOMIC DNA]</scope>
    <source>
        <strain evidence="8 9">USS-CCA1</strain>
    </source>
</reference>
<comment type="function">
    <text evidence="6">The electron transfer flavoprotein serves as a specific electron acceptor for other dehydrogenases. It transfers the electrons to the main respiratory chain via ETF-ubiquinone oxidoreductase (ETF dehydrogenase).</text>
</comment>
<keyword evidence="9" id="KW-1185">Reference proteome</keyword>
<feature type="domain" description="Electron transfer flavoprotein alpha/beta-subunit N-terminal" evidence="7">
    <location>
        <begin position="23"/>
        <end position="211"/>
    </location>
</feature>
<evidence type="ECO:0000256" key="3">
    <source>
        <dbReference type="ARBA" id="ARBA00016797"/>
    </source>
</evidence>
<evidence type="ECO:0000313" key="8">
    <source>
        <dbReference type="EMBL" id="MST31327.1"/>
    </source>
</evidence>
<comment type="subunit">
    <text evidence="2">Heterodimer of an alpha and a beta subunit.</text>
</comment>
<name>A0ABW9QNZ4_9ACTN</name>
<dbReference type="SUPFAM" id="SSF52402">
    <property type="entry name" value="Adenine nucleotide alpha hydrolases-like"/>
    <property type="match status" value="1"/>
</dbReference>
<dbReference type="InterPro" id="IPR012255">
    <property type="entry name" value="ETF_b"/>
</dbReference>
<accession>A0ABW9QNZ4</accession>
<dbReference type="Gene3D" id="3.40.50.620">
    <property type="entry name" value="HUPs"/>
    <property type="match status" value="1"/>
</dbReference>
<comment type="similarity">
    <text evidence="1">Belongs to the ETF beta-subunit/FixA family.</text>
</comment>
<dbReference type="InterPro" id="IPR014730">
    <property type="entry name" value="ETF_a/b_N"/>
</dbReference>
<dbReference type="SMART" id="SM00893">
    <property type="entry name" value="ETF"/>
    <property type="match status" value="1"/>
</dbReference>
<gene>
    <name evidence="8" type="ORF">GHK86_01095</name>
</gene>
<dbReference type="Proteomes" id="UP000437736">
    <property type="component" value="Unassembled WGS sequence"/>
</dbReference>
<organism evidence="8 9">
    <name type="scientific">Acidiferrimicrobium australe</name>
    <dbReference type="NCBI Taxonomy" id="2664430"/>
    <lineage>
        <taxon>Bacteria</taxon>
        <taxon>Bacillati</taxon>
        <taxon>Actinomycetota</taxon>
        <taxon>Acidimicrobiia</taxon>
        <taxon>Acidimicrobiales</taxon>
        <taxon>Acidimicrobiaceae</taxon>
        <taxon>Acidiferrimicrobium</taxon>
    </lineage>
</organism>
<dbReference type="Pfam" id="PF01012">
    <property type="entry name" value="ETF"/>
    <property type="match status" value="1"/>
</dbReference>
<evidence type="ECO:0000256" key="5">
    <source>
        <dbReference type="ARBA" id="ARBA00022982"/>
    </source>
</evidence>
<evidence type="ECO:0000313" key="9">
    <source>
        <dbReference type="Proteomes" id="UP000437736"/>
    </source>
</evidence>
<dbReference type="CDD" id="cd01714">
    <property type="entry name" value="ETF_beta"/>
    <property type="match status" value="1"/>
</dbReference>
<dbReference type="InterPro" id="IPR033948">
    <property type="entry name" value="ETF_beta_N"/>
</dbReference>
<keyword evidence="4" id="KW-0813">Transport</keyword>
<evidence type="ECO:0000256" key="6">
    <source>
        <dbReference type="ARBA" id="ARBA00025649"/>
    </source>
</evidence>
<evidence type="ECO:0000259" key="7">
    <source>
        <dbReference type="SMART" id="SM00893"/>
    </source>
</evidence>
<evidence type="ECO:0000256" key="2">
    <source>
        <dbReference type="ARBA" id="ARBA00011355"/>
    </source>
</evidence>
<dbReference type="InterPro" id="IPR014729">
    <property type="entry name" value="Rossmann-like_a/b/a_fold"/>
</dbReference>
<dbReference type="EMBL" id="WJHE01000037">
    <property type="protein sequence ID" value="MST31327.1"/>
    <property type="molecule type" value="Genomic_DNA"/>
</dbReference>